<dbReference type="PROSITE" id="PS50943">
    <property type="entry name" value="HTH_CROC1"/>
    <property type="match status" value="1"/>
</dbReference>
<keyword evidence="3" id="KW-1185">Reference proteome</keyword>
<organism evidence="2 3">
    <name type="scientific">Actinomycetospora chlora</name>
    <dbReference type="NCBI Taxonomy" id="663608"/>
    <lineage>
        <taxon>Bacteria</taxon>
        <taxon>Bacillati</taxon>
        <taxon>Actinomycetota</taxon>
        <taxon>Actinomycetes</taxon>
        <taxon>Pseudonocardiales</taxon>
        <taxon>Pseudonocardiaceae</taxon>
        <taxon>Actinomycetospora</taxon>
    </lineage>
</organism>
<dbReference type="SUPFAM" id="SSF47413">
    <property type="entry name" value="lambda repressor-like DNA-binding domains"/>
    <property type="match status" value="1"/>
</dbReference>
<dbReference type="InterPro" id="IPR001387">
    <property type="entry name" value="Cro/C1-type_HTH"/>
</dbReference>
<name>A0ABP9BR06_9PSEU</name>
<sequence>MTQEDAGGGPVRPVSFAEKLARLVDVVHRPGEPPMTDRALARRIQEQGGSVSAAYLAELRTGRKTNPSLDHARQIARAFGVRPAYFLDDEVAEQVDRELDRLESRHRSARLQELAARTAGLDDRDRRLLAELVQKELDKHGTEEP</sequence>
<feature type="domain" description="HTH cro/C1-type" evidence="1">
    <location>
        <begin position="51"/>
        <end position="86"/>
    </location>
</feature>
<dbReference type="EMBL" id="BAABHO010000034">
    <property type="protein sequence ID" value="GAA4798945.1"/>
    <property type="molecule type" value="Genomic_DNA"/>
</dbReference>
<dbReference type="CDD" id="cd00093">
    <property type="entry name" value="HTH_XRE"/>
    <property type="match status" value="1"/>
</dbReference>
<evidence type="ECO:0000259" key="1">
    <source>
        <dbReference type="PROSITE" id="PS50943"/>
    </source>
</evidence>
<evidence type="ECO:0000313" key="2">
    <source>
        <dbReference type="EMBL" id="GAA4798945.1"/>
    </source>
</evidence>
<dbReference type="Pfam" id="PF01381">
    <property type="entry name" value="HTH_3"/>
    <property type="match status" value="1"/>
</dbReference>
<protein>
    <recommendedName>
        <fullName evidence="1">HTH cro/C1-type domain-containing protein</fullName>
    </recommendedName>
</protein>
<dbReference type="InterPro" id="IPR010982">
    <property type="entry name" value="Lambda_DNA-bd_dom_sf"/>
</dbReference>
<dbReference type="RefSeq" id="WP_345419104.1">
    <property type="nucleotide sequence ID" value="NZ_BAABHO010000034.1"/>
</dbReference>
<comment type="caution">
    <text evidence="2">The sequence shown here is derived from an EMBL/GenBank/DDBJ whole genome shotgun (WGS) entry which is preliminary data.</text>
</comment>
<proteinExistence type="predicted"/>
<dbReference type="Proteomes" id="UP001500928">
    <property type="component" value="Unassembled WGS sequence"/>
</dbReference>
<gene>
    <name evidence="2" type="ORF">GCM10023200_39770</name>
</gene>
<dbReference type="Gene3D" id="1.10.260.40">
    <property type="entry name" value="lambda repressor-like DNA-binding domains"/>
    <property type="match status" value="1"/>
</dbReference>
<accession>A0ABP9BR06</accession>
<evidence type="ECO:0000313" key="3">
    <source>
        <dbReference type="Proteomes" id="UP001500928"/>
    </source>
</evidence>
<reference evidence="3" key="1">
    <citation type="journal article" date="2019" name="Int. J. Syst. Evol. Microbiol.">
        <title>The Global Catalogue of Microorganisms (GCM) 10K type strain sequencing project: providing services to taxonomists for standard genome sequencing and annotation.</title>
        <authorList>
            <consortium name="The Broad Institute Genomics Platform"/>
            <consortium name="The Broad Institute Genome Sequencing Center for Infectious Disease"/>
            <person name="Wu L."/>
            <person name="Ma J."/>
        </authorList>
    </citation>
    <scope>NUCLEOTIDE SEQUENCE [LARGE SCALE GENOMIC DNA]</scope>
    <source>
        <strain evidence="3">JCM 17979</strain>
    </source>
</reference>